<proteinExistence type="predicted"/>
<accession>A0ABX6VBQ8</accession>
<dbReference type="InterPro" id="IPR020014">
    <property type="entry name" value="Decahaem_cyt-c_OmcA/MtrC"/>
</dbReference>
<sequence>MKLNKSKLFASLVTAMALVGCSDGKDGKPGEDGTPGTGDDTVISASVLTVAVSEAAFVDSKLSVTFNAEDQLGNPLVGILDVRTTVAKLVPDAQTSGADWSSYLRKATDISQDQYPDVANVSLPTSEKGGTLVDNLDGSYQYTFEADLLNSVDPISGAPIVWDESLTHRLGLEIRKSSNYPVANTSFDWVPAGGEVSHFRQIVAVESCNNCHTELAFHGGNRVDTDNCVTCHNPDAFDPISGESLDFKIMVHKLHQGIDLPTLAHEGNKYSLFLRDGQKEKVFAENDGIWVLNNKGTIDGINYPQDIRNCTSCHADEADLALNPNLSGTITPEGGNWKSIPSVATCSSCHDNIAFNDAMMAAKPNSIEHIMFPAADDTCLSCHGDGFGNSVENMHTVAALGKKSAGIDYGVKFEVTQLVATSSTAYDVHVLVTQDGKGIALTDPYLQFKNSVRLLLNWDNGVGFETHVAKNTPNSFELDKNPNCRNGASVGDIICHWDTALDININNAEPLISGDILTTFISSGVCVNSSNERVSCEENNAQEKISAPSTVMNNFFDAATLSYNPDFELKLAANFDKCDSCHEQVIQHDSRRSDDPTQCKACHNANRFTRSPADSPRDGGSSDLKFEVHKIHSNHRFVDAENAFVMVGRNEFYSAPISDCAQCHDDAQIDLPLAQNSRASITRAPTTSLSDGNNLVRDGAVYTSPIAIVCTSCHLSVGPGLIGSDGNIVTDADGSTLLTRDLSSNGLGYDNGEFPQVAVSITAEEKSMINHMIINGGAVFGASSQEAASGSESCAVCHSIGSISGVDKVHGQFN</sequence>
<evidence type="ECO:0000259" key="2">
    <source>
        <dbReference type="Pfam" id="PF22113"/>
    </source>
</evidence>
<dbReference type="Gene3D" id="3.90.10.10">
    <property type="entry name" value="Cytochrome C3"/>
    <property type="match status" value="1"/>
</dbReference>
<dbReference type="SUPFAM" id="SSF48695">
    <property type="entry name" value="Multiheme cytochromes"/>
    <property type="match status" value="1"/>
</dbReference>
<dbReference type="EMBL" id="CP045503">
    <property type="protein sequence ID" value="QPG59344.2"/>
    <property type="molecule type" value="Genomic_DNA"/>
</dbReference>
<dbReference type="Pfam" id="PF22113">
    <property type="entry name" value="Mtrc-MtrF_II-IV_dom"/>
    <property type="match status" value="2"/>
</dbReference>
<evidence type="ECO:0000313" key="3">
    <source>
        <dbReference type="EMBL" id="QPG59344.2"/>
    </source>
</evidence>
<evidence type="ECO:0000259" key="1">
    <source>
        <dbReference type="Pfam" id="PF22112"/>
    </source>
</evidence>
<dbReference type="InterPro" id="IPR054337">
    <property type="entry name" value="Mtrc-MtrF-like_dom_II/IV"/>
</dbReference>
<feature type="domain" description="OmcA-like N-terminal" evidence="1">
    <location>
        <begin position="125"/>
        <end position="195"/>
    </location>
</feature>
<evidence type="ECO:0000313" key="4">
    <source>
        <dbReference type="Proteomes" id="UP000316416"/>
    </source>
</evidence>
<dbReference type="InterPro" id="IPR036280">
    <property type="entry name" value="Multihaem_cyt_sf"/>
</dbReference>
<reference evidence="3" key="1">
    <citation type="submission" date="2021-07" db="EMBL/GenBank/DDBJ databases">
        <title>Shewanella sp. YLB-07 whole genome sequence.</title>
        <authorList>
            <person name="Yu L."/>
        </authorList>
    </citation>
    <scope>NUCLEOTIDE SEQUENCE</scope>
    <source>
        <strain evidence="3">YLB-08</strain>
    </source>
</reference>
<dbReference type="NCBIfam" id="TIGR03507">
    <property type="entry name" value="decahem_SO1788"/>
    <property type="match status" value="1"/>
</dbReference>
<feature type="domain" description="Outer membrane cytochrome MtrC/MtrF-like" evidence="2">
    <location>
        <begin position="576"/>
        <end position="717"/>
    </location>
</feature>
<dbReference type="PROSITE" id="PS51257">
    <property type="entry name" value="PROKAR_LIPOPROTEIN"/>
    <property type="match status" value="1"/>
</dbReference>
<protein>
    <submittedName>
        <fullName evidence="3">OmcA/MtrC family decaheme c-type cytochrome</fullName>
    </submittedName>
</protein>
<keyword evidence="4" id="KW-1185">Reference proteome</keyword>
<feature type="domain" description="Outer membrane cytochrome MtrC/MtrF-like" evidence="2">
    <location>
        <begin position="200"/>
        <end position="396"/>
    </location>
</feature>
<dbReference type="Pfam" id="PF22112">
    <property type="entry name" value="OmcA-like_N"/>
    <property type="match status" value="1"/>
</dbReference>
<dbReference type="RefSeq" id="WP_185965726.1">
    <property type="nucleotide sequence ID" value="NZ_CP045503.2"/>
</dbReference>
<name>A0ABX6VBQ8_9GAMM</name>
<dbReference type="Gene3D" id="1.10.720.180">
    <property type="match status" value="2"/>
</dbReference>
<dbReference type="Proteomes" id="UP000316416">
    <property type="component" value="Chromosome"/>
</dbReference>
<dbReference type="InterPro" id="IPR054336">
    <property type="entry name" value="OmcA-like_N"/>
</dbReference>
<organism evidence="3 4">
    <name type="scientific">Shewanella eurypsychrophilus</name>
    <dbReference type="NCBI Taxonomy" id="2593656"/>
    <lineage>
        <taxon>Bacteria</taxon>
        <taxon>Pseudomonadati</taxon>
        <taxon>Pseudomonadota</taxon>
        <taxon>Gammaproteobacteria</taxon>
        <taxon>Alteromonadales</taxon>
        <taxon>Shewanellaceae</taxon>
        <taxon>Shewanella</taxon>
    </lineage>
</organism>
<gene>
    <name evidence="3" type="ORF">FM038_019615</name>
</gene>